<dbReference type="EMBL" id="NIDN02000117">
    <property type="protein sequence ID" value="RLL96288.1"/>
    <property type="molecule type" value="Genomic_DNA"/>
</dbReference>
<keyword evidence="3 5" id="KW-1133">Transmembrane helix</keyword>
<dbReference type="Pfam" id="PF04479">
    <property type="entry name" value="RTA1"/>
    <property type="match status" value="1"/>
</dbReference>
<dbReference type="Proteomes" id="UP000215289">
    <property type="component" value="Unassembled WGS sequence"/>
</dbReference>
<accession>A0A3R7IDY0</accession>
<name>A0A3R7IDY0_9EURO</name>
<evidence type="ECO:0000256" key="4">
    <source>
        <dbReference type="ARBA" id="ARBA00023136"/>
    </source>
</evidence>
<dbReference type="AlphaFoldDB" id="A0A3R7IDY0"/>
<comment type="caution">
    <text evidence="6">The sequence shown here is derived from an EMBL/GenBank/DDBJ whole genome shotgun (WGS) entry which is preliminary data.</text>
</comment>
<keyword evidence="2 5" id="KW-0812">Transmembrane</keyword>
<feature type="transmembrane region" description="Helical" evidence="5">
    <location>
        <begin position="259"/>
        <end position="277"/>
    </location>
</feature>
<evidence type="ECO:0000256" key="2">
    <source>
        <dbReference type="ARBA" id="ARBA00022692"/>
    </source>
</evidence>
<dbReference type="InterPro" id="IPR007568">
    <property type="entry name" value="RTA1"/>
</dbReference>
<dbReference type="OrthoDB" id="3358017at2759"/>
<evidence type="ECO:0000313" key="6">
    <source>
        <dbReference type="EMBL" id="RLL96288.1"/>
    </source>
</evidence>
<evidence type="ECO:0008006" key="8">
    <source>
        <dbReference type="Google" id="ProtNLM"/>
    </source>
</evidence>
<keyword evidence="7" id="KW-1185">Reference proteome</keyword>
<keyword evidence="4 5" id="KW-0472">Membrane</keyword>
<organism evidence="6 7">
    <name type="scientific">Aspergillus turcosus</name>
    <dbReference type="NCBI Taxonomy" id="1245748"/>
    <lineage>
        <taxon>Eukaryota</taxon>
        <taxon>Fungi</taxon>
        <taxon>Dikarya</taxon>
        <taxon>Ascomycota</taxon>
        <taxon>Pezizomycotina</taxon>
        <taxon>Eurotiomycetes</taxon>
        <taxon>Eurotiomycetidae</taxon>
        <taxon>Eurotiales</taxon>
        <taxon>Aspergillaceae</taxon>
        <taxon>Aspergillus</taxon>
        <taxon>Aspergillus subgen. Fumigati</taxon>
    </lineage>
</organism>
<feature type="transmembrane region" description="Helical" evidence="5">
    <location>
        <begin position="177"/>
        <end position="201"/>
    </location>
</feature>
<reference evidence="6 7" key="1">
    <citation type="submission" date="2018-08" db="EMBL/GenBank/DDBJ databases">
        <title>Draft genome sequences of two Aspergillus turcosus clinical strains isolated from bronchoalveolar lavage fluid: one azole-susceptible and the other azole-resistant.</title>
        <authorList>
            <person name="Parent-Michaud M."/>
            <person name="Dufresne P.J."/>
            <person name="Fournier E."/>
            <person name="Martineau C."/>
            <person name="Moreira S."/>
            <person name="Perkins V."/>
            <person name="De Repentigny L."/>
            <person name="Dufresne S.F."/>
        </authorList>
    </citation>
    <scope>NUCLEOTIDE SEQUENCE [LARGE SCALE GENOMIC DNA]</scope>
    <source>
        <strain evidence="6">HMR AF 1038</strain>
    </source>
</reference>
<feature type="transmembrane region" description="Helical" evidence="5">
    <location>
        <begin position="99"/>
        <end position="121"/>
    </location>
</feature>
<dbReference type="PANTHER" id="PTHR31465:SF17">
    <property type="entry name" value="DOMAIN PROTEIN, PUTATIVE (AFU_ORTHOLOGUE AFUA_5G09900)-RELATED"/>
    <property type="match status" value="1"/>
</dbReference>
<dbReference type="PANTHER" id="PTHR31465">
    <property type="entry name" value="PROTEIN RTA1-RELATED"/>
    <property type="match status" value="1"/>
</dbReference>
<feature type="transmembrane region" description="Helical" evidence="5">
    <location>
        <begin position="222"/>
        <end position="239"/>
    </location>
</feature>
<dbReference type="STRING" id="1245748.A0A3R7IDY0"/>
<comment type="subcellular location">
    <subcellularLocation>
        <location evidence="1">Membrane</location>
        <topology evidence="1">Multi-pass membrane protein</topology>
    </subcellularLocation>
</comment>
<feature type="transmembrane region" description="Helical" evidence="5">
    <location>
        <begin position="29"/>
        <end position="49"/>
    </location>
</feature>
<gene>
    <name evidence="6" type="ORF">CFD26_106550</name>
</gene>
<proteinExistence type="predicted"/>
<evidence type="ECO:0000256" key="3">
    <source>
        <dbReference type="ARBA" id="ARBA00022989"/>
    </source>
</evidence>
<protein>
    <recommendedName>
        <fullName evidence="8">RTA1 domain protein</fullName>
    </recommendedName>
</protein>
<sequence length="313" mass="34429">MDFTFHNGTNGSSPWVEFYPYTPSNTAGYAFMAIFGIATVIHIILMFPYHAAYFIPLILGGICPSTRPIPKANTNPPGETFGYYGRAWSHQDRTAIGPWALQEILILCAPPFLAATIYMVLGRIIRALDAEHHSAIRTKWLTPLFVLNDVICFLTQIAGAGVQVSGDADVMAIGRKAVLAGLGFALVVFGLFVWVAGVFHARLDAEPTVVVRGRPRLRWKRYMWAIYSSCGMLMVRNLVRTVQFGSGKGSALNTEEAYIYVFDAGLMACSIGVLIVWHPGRLVLRALKARKASQLCGQMENPADIPLAGYREV</sequence>
<dbReference type="GO" id="GO:0016020">
    <property type="term" value="C:membrane"/>
    <property type="evidence" value="ECO:0007669"/>
    <property type="project" value="UniProtKB-SubCell"/>
</dbReference>
<feature type="transmembrane region" description="Helical" evidence="5">
    <location>
        <begin position="141"/>
        <end position="165"/>
    </location>
</feature>
<evidence type="ECO:0000256" key="1">
    <source>
        <dbReference type="ARBA" id="ARBA00004141"/>
    </source>
</evidence>
<evidence type="ECO:0000313" key="7">
    <source>
        <dbReference type="Proteomes" id="UP000215289"/>
    </source>
</evidence>
<evidence type="ECO:0000256" key="5">
    <source>
        <dbReference type="SAM" id="Phobius"/>
    </source>
</evidence>